<dbReference type="PANTHER" id="PTHR16234">
    <property type="entry name" value="SIMILAR TO HYPOTHETICAL PROTEIN FLJ20508"/>
    <property type="match status" value="1"/>
</dbReference>
<dbReference type="Pfam" id="PF15011">
    <property type="entry name" value="CA109-like"/>
    <property type="match status" value="1"/>
</dbReference>
<organism evidence="1 2">
    <name type="scientific">Pelobates cultripes</name>
    <name type="common">Western spadefoot toad</name>
    <dbReference type="NCBI Taxonomy" id="61616"/>
    <lineage>
        <taxon>Eukaryota</taxon>
        <taxon>Metazoa</taxon>
        <taxon>Chordata</taxon>
        <taxon>Craniata</taxon>
        <taxon>Vertebrata</taxon>
        <taxon>Euteleostomi</taxon>
        <taxon>Amphibia</taxon>
        <taxon>Batrachia</taxon>
        <taxon>Anura</taxon>
        <taxon>Pelobatoidea</taxon>
        <taxon>Pelobatidae</taxon>
        <taxon>Pelobates</taxon>
    </lineage>
</organism>
<protein>
    <submittedName>
        <fullName evidence="1">Uncharacterized protein</fullName>
    </submittedName>
</protein>
<name>A0AAD1R305_PELCU</name>
<keyword evidence="2" id="KW-1185">Reference proteome</keyword>
<proteinExistence type="predicted"/>
<dbReference type="EMBL" id="OW240912">
    <property type="protein sequence ID" value="CAH2222032.1"/>
    <property type="molecule type" value="Genomic_DNA"/>
</dbReference>
<gene>
    <name evidence="1" type="ORF">PECUL_23A014805</name>
</gene>
<sequence length="212" mass="24801">MYIDRKERMSEKATYGSLQQSLRRCFDAIEQQQKEWKIAIQECEPLVAALSNLSEQLQACEKVNLQNSPLNEFPDLQGRLQYKLKAAMEVTLEKLNEKMSILQKVRDAVSHHVGSVLYIYEVNADDIGIETCLMRSNLSPSIADMLEWLQDIEKQYRNQYLARKLLLEVSYDRLAEIRNLSQSWSRLEDKSLSRQQLVEDTLLYVSFFREAE</sequence>
<dbReference type="GO" id="GO:0005737">
    <property type="term" value="C:cytoplasm"/>
    <property type="evidence" value="ECO:0007669"/>
    <property type="project" value="TreeGrafter"/>
</dbReference>
<accession>A0AAD1R305</accession>
<evidence type="ECO:0000313" key="2">
    <source>
        <dbReference type="Proteomes" id="UP001295444"/>
    </source>
</evidence>
<dbReference type="Proteomes" id="UP001295444">
    <property type="component" value="Chromosome 01"/>
</dbReference>
<dbReference type="AlphaFoldDB" id="A0AAD1R305"/>
<reference evidence="1" key="1">
    <citation type="submission" date="2022-03" db="EMBL/GenBank/DDBJ databases">
        <authorList>
            <person name="Alioto T."/>
            <person name="Alioto T."/>
            <person name="Gomez Garrido J."/>
        </authorList>
    </citation>
    <scope>NUCLEOTIDE SEQUENCE</scope>
</reference>
<dbReference type="InterPro" id="IPR029159">
    <property type="entry name" value="CA109-like"/>
</dbReference>
<dbReference type="PANTHER" id="PTHR16234:SF5">
    <property type="entry name" value="AFG2-INTERACTING RIBOSOME MATURATION FACTOR"/>
    <property type="match status" value="1"/>
</dbReference>
<dbReference type="GO" id="GO:0005634">
    <property type="term" value="C:nucleus"/>
    <property type="evidence" value="ECO:0007669"/>
    <property type="project" value="TreeGrafter"/>
</dbReference>
<evidence type="ECO:0000313" key="1">
    <source>
        <dbReference type="EMBL" id="CAH2222032.1"/>
    </source>
</evidence>